<name>A0A392T2U3_9FABA</name>
<keyword evidence="4" id="KW-1185">Reference proteome</keyword>
<dbReference type="PANTHER" id="PTHR33463">
    <property type="entry name" value="NB-ARC DOMAIN-CONTAINING PROTEIN-RELATED"/>
    <property type="match status" value="1"/>
</dbReference>
<accession>A0A392T2U3</accession>
<protein>
    <submittedName>
        <fullName evidence="3">CC-NBS-LRR resistance protein</fullName>
    </submittedName>
</protein>
<dbReference type="SUPFAM" id="SSF52540">
    <property type="entry name" value="P-loop containing nucleoside triphosphate hydrolases"/>
    <property type="match status" value="1"/>
</dbReference>
<sequence length="90" mass="9762">VAYLPVLDGIATSSATRGGEKLETRETFKEDILKALKDPKTCKIGVFGIGGVGKTFLVEEVAKIAKQQKLFDEVVIANVSKTPDIKKIQE</sequence>
<dbReference type="GO" id="GO:0043531">
    <property type="term" value="F:ADP binding"/>
    <property type="evidence" value="ECO:0007669"/>
    <property type="project" value="InterPro"/>
</dbReference>
<dbReference type="AlphaFoldDB" id="A0A392T2U3"/>
<feature type="non-terminal residue" evidence="3">
    <location>
        <position position="90"/>
    </location>
</feature>
<dbReference type="PANTHER" id="PTHR33463:SF198">
    <property type="entry name" value="RPP4C3"/>
    <property type="match status" value="1"/>
</dbReference>
<evidence type="ECO:0000256" key="1">
    <source>
        <dbReference type="ARBA" id="ARBA00022821"/>
    </source>
</evidence>
<comment type="caution">
    <text evidence="3">The sequence shown here is derived from an EMBL/GenBank/DDBJ whole genome shotgun (WGS) entry which is preliminary data.</text>
</comment>
<evidence type="ECO:0000313" key="4">
    <source>
        <dbReference type="Proteomes" id="UP000265520"/>
    </source>
</evidence>
<feature type="non-terminal residue" evidence="3">
    <location>
        <position position="1"/>
    </location>
</feature>
<dbReference type="InterPro" id="IPR027417">
    <property type="entry name" value="P-loop_NTPase"/>
</dbReference>
<dbReference type="Pfam" id="PF00931">
    <property type="entry name" value="NB-ARC"/>
    <property type="match status" value="1"/>
</dbReference>
<evidence type="ECO:0000259" key="2">
    <source>
        <dbReference type="Pfam" id="PF00931"/>
    </source>
</evidence>
<organism evidence="3 4">
    <name type="scientific">Trifolium medium</name>
    <dbReference type="NCBI Taxonomy" id="97028"/>
    <lineage>
        <taxon>Eukaryota</taxon>
        <taxon>Viridiplantae</taxon>
        <taxon>Streptophyta</taxon>
        <taxon>Embryophyta</taxon>
        <taxon>Tracheophyta</taxon>
        <taxon>Spermatophyta</taxon>
        <taxon>Magnoliopsida</taxon>
        <taxon>eudicotyledons</taxon>
        <taxon>Gunneridae</taxon>
        <taxon>Pentapetalae</taxon>
        <taxon>rosids</taxon>
        <taxon>fabids</taxon>
        <taxon>Fabales</taxon>
        <taxon>Fabaceae</taxon>
        <taxon>Papilionoideae</taxon>
        <taxon>50 kb inversion clade</taxon>
        <taxon>NPAAA clade</taxon>
        <taxon>Hologalegina</taxon>
        <taxon>IRL clade</taxon>
        <taxon>Trifolieae</taxon>
        <taxon>Trifolium</taxon>
    </lineage>
</organism>
<dbReference type="InterPro" id="IPR002182">
    <property type="entry name" value="NB-ARC"/>
</dbReference>
<dbReference type="InterPro" id="IPR050905">
    <property type="entry name" value="Plant_NBS-LRR"/>
</dbReference>
<dbReference type="Proteomes" id="UP000265520">
    <property type="component" value="Unassembled WGS sequence"/>
</dbReference>
<dbReference type="EMBL" id="LXQA010496285">
    <property type="protein sequence ID" value="MCI55431.1"/>
    <property type="molecule type" value="Genomic_DNA"/>
</dbReference>
<keyword evidence="1" id="KW-0611">Plant defense</keyword>
<reference evidence="3 4" key="1">
    <citation type="journal article" date="2018" name="Front. Plant Sci.">
        <title>Red Clover (Trifolium pratense) and Zigzag Clover (T. medium) - A Picture of Genomic Similarities and Differences.</title>
        <authorList>
            <person name="Dluhosova J."/>
            <person name="Istvanek J."/>
            <person name="Nedelnik J."/>
            <person name="Repkova J."/>
        </authorList>
    </citation>
    <scope>NUCLEOTIDE SEQUENCE [LARGE SCALE GENOMIC DNA]</scope>
    <source>
        <strain evidence="4">cv. 10/8</strain>
        <tissue evidence="3">Leaf</tissue>
    </source>
</reference>
<dbReference type="Gene3D" id="3.40.50.300">
    <property type="entry name" value="P-loop containing nucleotide triphosphate hydrolases"/>
    <property type="match status" value="1"/>
</dbReference>
<proteinExistence type="predicted"/>
<feature type="domain" description="NB-ARC" evidence="2">
    <location>
        <begin position="26"/>
        <end position="90"/>
    </location>
</feature>
<evidence type="ECO:0000313" key="3">
    <source>
        <dbReference type="EMBL" id="MCI55431.1"/>
    </source>
</evidence>